<dbReference type="EMBL" id="LJIG01016081">
    <property type="protein sequence ID" value="KRT81672.1"/>
    <property type="molecule type" value="Genomic_DNA"/>
</dbReference>
<evidence type="ECO:0000256" key="2">
    <source>
        <dbReference type="ARBA" id="ARBA00022622"/>
    </source>
</evidence>
<feature type="chain" id="PRO_5006668310" evidence="9">
    <location>
        <begin position="21"/>
        <end position="158"/>
    </location>
</feature>
<dbReference type="Proteomes" id="UP000051574">
    <property type="component" value="Unassembled WGS sequence"/>
</dbReference>
<gene>
    <name evidence="10" type="ORF">AMK59_5613</name>
</gene>
<evidence type="ECO:0000313" key="11">
    <source>
        <dbReference type="Proteomes" id="UP000051574"/>
    </source>
</evidence>
<dbReference type="GO" id="GO:0030431">
    <property type="term" value="P:sleep"/>
    <property type="evidence" value="ECO:0007669"/>
    <property type="project" value="InterPro"/>
</dbReference>
<dbReference type="PANTHER" id="PTHR33562">
    <property type="entry name" value="ATILLA, ISOFORM B-RELATED-RELATED"/>
    <property type="match status" value="1"/>
</dbReference>
<sequence length="158" mass="18179">MNSCLVYFLIVSLFDAEVEPLRCWKCKSNSANDCGDPFLKSAKSTNSSLAKFDIQKATIYSCKQQFVPFNYPTERIKPMCMKRVEIIGDEKYYSRLCTFMPTNQLPANKCPDHEVDNPYAVVEYCEICFRDLCNRSSILKYTISTIIVVSANMLLLYQ</sequence>
<keyword evidence="5" id="KW-1133">Transmembrane helix</keyword>
<keyword evidence="7" id="KW-0325">Glycoprotein</keyword>
<dbReference type="PANTHER" id="PTHR33562:SF2">
    <property type="entry name" value="PROTEIN QUIVER"/>
    <property type="match status" value="1"/>
</dbReference>
<keyword evidence="6" id="KW-0472">Membrane</keyword>
<evidence type="ECO:0000256" key="5">
    <source>
        <dbReference type="ARBA" id="ARBA00022989"/>
    </source>
</evidence>
<evidence type="ECO:0000256" key="9">
    <source>
        <dbReference type="SAM" id="SignalP"/>
    </source>
</evidence>
<comment type="subcellular location">
    <subcellularLocation>
        <location evidence="1">Membrane</location>
        <topology evidence="1">Lipid-anchor</topology>
        <topology evidence="1">GPI-anchor</topology>
    </subcellularLocation>
</comment>
<evidence type="ECO:0000256" key="3">
    <source>
        <dbReference type="ARBA" id="ARBA00022692"/>
    </source>
</evidence>
<name>A0A0T6B2U3_9SCAR</name>
<organism evidence="10 11">
    <name type="scientific">Oryctes borbonicus</name>
    <dbReference type="NCBI Taxonomy" id="1629725"/>
    <lineage>
        <taxon>Eukaryota</taxon>
        <taxon>Metazoa</taxon>
        <taxon>Ecdysozoa</taxon>
        <taxon>Arthropoda</taxon>
        <taxon>Hexapoda</taxon>
        <taxon>Insecta</taxon>
        <taxon>Pterygota</taxon>
        <taxon>Neoptera</taxon>
        <taxon>Endopterygota</taxon>
        <taxon>Coleoptera</taxon>
        <taxon>Polyphaga</taxon>
        <taxon>Scarabaeiformia</taxon>
        <taxon>Scarabaeidae</taxon>
        <taxon>Dynastinae</taxon>
        <taxon>Oryctes</taxon>
    </lineage>
</organism>
<dbReference type="InterPro" id="IPR050975">
    <property type="entry name" value="Sleep_regulator"/>
</dbReference>
<evidence type="ECO:0000256" key="6">
    <source>
        <dbReference type="ARBA" id="ARBA00023136"/>
    </source>
</evidence>
<protein>
    <submittedName>
        <fullName evidence="10">Uncharacterized protein</fullName>
    </submittedName>
</protein>
<evidence type="ECO:0000256" key="7">
    <source>
        <dbReference type="ARBA" id="ARBA00023180"/>
    </source>
</evidence>
<dbReference type="InterPro" id="IPR031424">
    <property type="entry name" value="QVR-like"/>
</dbReference>
<dbReference type="AlphaFoldDB" id="A0A0T6B2U3"/>
<evidence type="ECO:0000313" key="10">
    <source>
        <dbReference type="EMBL" id="KRT81672.1"/>
    </source>
</evidence>
<keyword evidence="4 9" id="KW-0732">Signal</keyword>
<keyword evidence="2" id="KW-0336">GPI-anchor</keyword>
<dbReference type="GO" id="GO:0032222">
    <property type="term" value="P:regulation of synaptic transmission, cholinergic"/>
    <property type="evidence" value="ECO:0007669"/>
    <property type="project" value="InterPro"/>
</dbReference>
<keyword evidence="3" id="KW-0812">Transmembrane</keyword>
<evidence type="ECO:0000256" key="1">
    <source>
        <dbReference type="ARBA" id="ARBA00004589"/>
    </source>
</evidence>
<comment type="caution">
    <text evidence="10">The sequence shown here is derived from an EMBL/GenBank/DDBJ whole genome shotgun (WGS) entry which is preliminary data.</text>
</comment>
<reference evidence="10 11" key="1">
    <citation type="submission" date="2015-09" db="EMBL/GenBank/DDBJ databases">
        <title>Draft genome of the scarab beetle Oryctes borbonicus.</title>
        <authorList>
            <person name="Meyer J.M."/>
            <person name="Markov G.V."/>
            <person name="Baskaran P."/>
            <person name="Herrmann M."/>
            <person name="Sommer R.J."/>
            <person name="Roedelsperger C."/>
        </authorList>
    </citation>
    <scope>NUCLEOTIDE SEQUENCE [LARGE SCALE GENOMIC DNA]</scope>
    <source>
        <strain evidence="10">OB123</strain>
        <tissue evidence="10">Whole animal</tissue>
    </source>
</reference>
<keyword evidence="8" id="KW-0449">Lipoprotein</keyword>
<accession>A0A0T6B2U3</accession>
<evidence type="ECO:0000256" key="8">
    <source>
        <dbReference type="ARBA" id="ARBA00023288"/>
    </source>
</evidence>
<dbReference type="Pfam" id="PF17064">
    <property type="entry name" value="QVR"/>
    <property type="match status" value="1"/>
</dbReference>
<feature type="signal peptide" evidence="9">
    <location>
        <begin position="1"/>
        <end position="20"/>
    </location>
</feature>
<proteinExistence type="predicted"/>
<dbReference type="GO" id="GO:0098552">
    <property type="term" value="C:side of membrane"/>
    <property type="evidence" value="ECO:0007669"/>
    <property type="project" value="UniProtKB-KW"/>
</dbReference>
<keyword evidence="11" id="KW-1185">Reference proteome</keyword>
<evidence type="ECO:0000256" key="4">
    <source>
        <dbReference type="ARBA" id="ARBA00022729"/>
    </source>
</evidence>